<evidence type="ECO:0000313" key="1">
    <source>
        <dbReference type="EMBL" id="KAJ8898121.1"/>
    </source>
</evidence>
<gene>
    <name evidence="1" type="ORF">PR048_003481</name>
</gene>
<protein>
    <submittedName>
        <fullName evidence="1">Uncharacterized protein</fullName>
    </submittedName>
</protein>
<dbReference type="Proteomes" id="UP001159363">
    <property type="component" value="Chromosome 1"/>
</dbReference>
<accession>A0ABQ9IN90</accession>
<proteinExistence type="predicted"/>
<evidence type="ECO:0000313" key="2">
    <source>
        <dbReference type="Proteomes" id="UP001159363"/>
    </source>
</evidence>
<organism evidence="1 2">
    <name type="scientific">Dryococelus australis</name>
    <dbReference type="NCBI Taxonomy" id="614101"/>
    <lineage>
        <taxon>Eukaryota</taxon>
        <taxon>Metazoa</taxon>
        <taxon>Ecdysozoa</taxon>
        <taxon>Arthropoda</taxon>
        <taxon>Hexapoda</taxon>
        <taxon>Insecta</taxon>
        <taxon>Pterygota</taxon>
        <taxon>Neoptera</taxon>
        <taxon>Polyneoptera</taxon>
        <taxon>Phasmatodea</taxon>
        <taxon>Verophasmatodea</taxon>
        <taxon>Anareolatae</taxon>
        <taxon>Phasmatidae</taxon>
        <taxon>Eurycanthinae</taxon>
        <taxon>Dryococelus</taxon>
    </lineage>
</organism>
<dbReference type="EMBL" id="JARBHB010000001">
    <property type="protein sequence ID" value="KAJ8898121.1"/>
    <property type="molecule type" value="Genomic_DNA"/>
</dbReference>
<sequence>MHGLRNSRMMVGAADDLTQQKIKTAEKIKDLTLKLEHLDSMRRQMAPRICKEDRKASMKHIVSECSARIRKKMIENGKLYTGITCCRAKDFIEL</sequence>
<name>A0ABQ9IN90_9NEOP</name>
<reference evidence="1 2" key="1">
    <citation type="submission" date="2023-02" db="EMBL/GenBank/DDBJ databases">
        <title>LHISI_Scaffold_Assembly.</title>
        <authorList>
            <person name="Stuart O.P."/>
            <person name="Cleave R."/>
            <person name="Magrath M.J.L."/>
            <person name="Mikheyev A.S."/>
        </authorList>
    </citation>
    <scope>NUCLEOTIDE SEQUENCE [LARGE SCALE GENOMIC DNA]</scope>
    <source>
        <strain evidence="1">Daus_M_001</strain>
        <tissue evidence="1">Leg muscle</tissue>
    </source>
</reference>
<comment type="caution">
    <text evidence="1">The sequence shown here is derived from an EMBL/GenBank/DDBJ whole genome shotgun (WGS) entry which is preliminary data.</text>
</comment>
<keyword evidence="2" id="KW-1185">Reference proteome</keyword>